<evidence type="ECO:0000256" key="1">
    <source>
        <dbReference type="SAM" id="MobiDB-lite"/>
    </source>
</evidence>
<proteinExistence type="predicted"/>
<dbReference type="Proteomes" id="UP000887229">
    <property type="component" value="Unassembled WGS sequence"/>
</dbReference>
<dbReference type="RefSeq" id="XP_046114850.1">
    <property type="nucleotide sequence ID" value="XM_046259173.1"/>
</dbReference>
<feature type="compositionally biased region" description="Polar residues" evidence="1">
    <location>
        <begin position="207"/>
        <end position="233"/>
    </location>
</feature>
<reference evidence="2" key="1">
    <citation type="journal article" date="2021" name="IMA Fungus">
        <title>Genomic characterization of three marine fungi, including Emericellopsis atlantica sp. nov. with signatures of a generalist lifestyle and marine biomass degradation.</title>
        <authorList>
            <person name="Hagestad O.C."/>
            <person name="Hou L."/>
            <person name="Andersen J.H."/>
            <person name="Hansen E.H."/>
            <person name="Altermark B."/>
            <person name="Li C."/>
            <person name="Kuhnert E."/>
            <person name="Cox R.J."/>
            <person name="Crous P.W."/>
            <person name="Spatafora J.W."/>
            <person name="Lail K."/>
            <person name="Amirebrahimi M."/>
            <person name="Lipzen A."/>
            <person name="Pangilinan J."/>
            <person name="Andreopoulos W."/>
            <person name="Hayes R.D."/>
            <person name="Ng V."/>
            <person name="Grigoriev I.V."/>
            <person name="Jackson S.A."/>
            <person name="Sutton T.D.S."/>
            <person name="Dobson A.D.W."/>
            <person name="Rama T."/>
        </authorList>
    </citation>
    <scope>NUCLEOTIDE SEQUENCE</scope>
    <source>
        <strain evidence="2">TS7</strain>
    </source>
</reference>
<organism evidence="2 3">
    <name type="scientific">Emericellopsis atlantica</name>
    <dbReference type="NCBI Taxonomy" id="2614577"/>
    <lineage>
        <taxon>Eukaryota</taxon>
        <taxon>Fungi</taxon>
        <taxon>Dikarya</taxon>
        <taxon>Ascomycota</taxon>
        <taxon>Pezizomycotina</taxon>
        <taxon>Sordariomycetes</taxon>
        <taxon>Hypocreomycetidae</taxon>
        <taxon>Hypocreales</taxon>
        <taxon>Bionectriaceae</taxon>
        <taxon>Emericellopsis</taxon>
    </lineage>
</organism>
<dbReference type="GeneID" id="70290076"/>
<evidence type="ECO:0000313" key="2">
    <source>
        <dbReference type="EMBL" id="KAG9250926.1"/>
    </source>
</evidence>
<evidence type="ECO:0000313" key="3">
    <source>
        <dbReference type="Proteomes" id="UP000887229"/>
    </source>
</evidence>
<accession>A0A9P7ZFT3</accession>
<feature type="compositionally biased region" description="Polar residues" evidence="1">
    <location>
        <begin position="253"/>
        <end position="262"/>
    </location>
</feature>
<sequence length="344" mass="37767">MGGKTWQEDEERYFWYRLIPTSPEGLDPAIAKKSWGECAAQMQQDLGHRGHRKYGKQMIYEHFYQNCVTGRMSPRSRYYVIDYMRKRGDRPIEHAPNAKRAKKEKPAAAAVSIANDTDKSNCKGDGTRALLPKPVHFSSPDRANARAAARVKVPRCSADDAAASGTISSARVPLPLAPVRRATPYGRANTVRLPSFASLLRPQTHAWQPNHSIRGTWSGSKVPSTRVASTPASPRSKMDRNATREVYPKQLSVLGSSRNTSARHCHSQEKTTGTGSMSGFDALLAAAESASAHLSRQTSSCSDDSHRRVSVSSRSTVDACDSKTTKATLEVGEDNKENHFTIAL</sequence>
<feature type="region of interest" description="Disordered" evidence="1">
    <location>
        <begin position="207"/>
        <end position="277"/>
    </location>
</feature>
<comment type="caution">
    <text evidence="2">The sequence shown here is derived from an EMBL/GenBank/DDBJ whole genome shotgun (WGS) entry which is preliminary data.</text>
</comment>
<dbReference type="EMBL" id="MU251272">
    <property type="protein sequence ID" value="KAG9250926.1"/>
    <property type="molecule type" value="Genomic_DNA"/>
</dbReference>
<keyword evidence="3" id="KW-1185">Reference proteome</keyword>
<dbReference type="OrthoDB" id="5244495at2759"/>
<gene>
    <name evidence="2" type="ORF">F5Z01DRAFT_336200</name>
</gene>
<protein>
    <submittedName>
        <fullName evidence="2">Uncharacterized protein</fullName>
    </submittedName>
</protein>
<feature type="compositionally biased region" description="Basic and acidic residues" evidence="1">
    <location>
        <begin position="236"/>
        <end position="247"/>
    </location>
</feature>
<name>A0A9P7ZFT3_9HYPO</name>
<dbReference type="AlphaFoldDB" id="A0A9P7ZFT3"/>